<organism evidence="1">
    <name type="scientific">bioreactor metagenome</name>
    <dbReference type="NCBI Taxonomy" id="1076179"/>
    <lineage>
        <taxon>unclassified sequences</taxon>
        <taxon>metagenomes</taxon>
        <taxon>ecological metagenomes</taxon>
    </lineage>
</organism>
<proteinExistence type="predicted"/>
<gene>
    <name evidence="1" type="ORF">SDC9_181522</name>
</gene>
<dbReference type="EMBL" id="VSSQ01086861">
    <property type="protein sequence ID" value="MPN34030.1"/>
    <property type="molecule type" value="Genomic_DNA"/>
</dbReference>
<dbReference type="AlphaFoldDB" id="A0A645H5Q4"/>
<comment type="caution">
    <text evidence="1">The sequence shown here is derived from an EMBL/GenBank/DDBJ whole genome shotgun (WGS) entry which is preliminary data.</text>
</comment>
<accession>A0A645H5Q4</accession>
<protein>
    <submittedName>
        <fullName evidence="1">Uncharacterized protein</fullName>
    </submittedName>
</protein>
<reference evidence="1" key="1">
    <citation type="submission" date="2019-08" db="EMBL/GenBank/DDBJ databases">
        <authorList>
            <person name="Kucharzyk K."/>
            <person name="Murdoch R.W."/>
            <person name="Higgins S."/>
            <person name="Loffler F."/>
        </authorList>
    </citation>
    <scope>NUCLEOTIDE SEQUENCE</scope>
</reference>
<sequence length="70" mass="7676">MPRTAQSAVEPIELPGNRPVTSMLKRLRGPNEELYWLLAVTLRYAEPAGLITGAARVSVTPEITNKQQSS</sequence>
<evidence type="ECO:0000313" key="1">
    <source>
        <dbReference type="EMBL" id="MPN34030.1"/>
    </source>
</evidence>
<name>A0A645H5Q4_9ZZZZ</name>